<dbReference type="Proteomes" id="UP000507470">
    <property type="component" value="Unassembled WGS sequence"/>
</dbReference>
<organism evidence="11 12">
    <name type="scientific">Mytilus coruscus</name>
    <name type="common">Sea mussel</name>
    <dbReference type="NCBI Taxonomy" id="42192"/>
    <lineage>
        <taxon>Eukaryota</taxon>
        <taxon>Metazoa</taxon>
        <taxon>Spiralia</taxon>
        <taxon>Lophotrochozoa</taxon>
        <taxon>Mollusca</taxon>
        <taxon>Bivalvia</taxon>
        <taxon>Autobranchia</taxon>
        <taxon>Pteriomorphia</taxon>
        <taxon>Mytilida</taxon>
        <taxon>Mytiloidea</taxon>
        <taxon>Mytilidae</taxon>
        <taxon>Mytilinae</taxon>
        <taxon>Mytilus</taxon>
    </lineage>
</organism>
<keyword evidence="12" id="KW-1185">Reference proteome</keyword>
<name>A0A6J8BAB4_MYTCO</name>
<comment type="catalytic activity">
    <reaction evidence="10">
        <text>L-cysteine + L-glutamate + ATP = gamma-L-glutamyl-L-cysteine + ADP + phosphate + H(+)</text>
        <dbReference type="Rhea" id="RHEA:13285"/>
        <dbReference type="ChEBI" id="CHEBI:15378"/>
        <dbReference type="ChEBI" id="CHEBI:29985"/>
        <dbReference type="ChEBI" id="CHEBI:30616"/>
        <dbReference type="ChEBI" id="CHEBI:35235"/>
        <dbReference type="ChEBI" id="CHEBI:43474"/>
        <dbReference type="ChEBI" id="CHEBI:58173"/>
        <dbReference type="ChEBI" id="CHEBI:456216"/>
        <dbReference type="EC" id="6.3.2.2"/>
    </reaction>
</comment>
<evidence type="ECO:0000256" key="9">
    <source>
        <dbReference type="ARBA" id="ARBA00032122"/>
    </source>
</evidence>
<comment type="pathway">
    <text evidence="1 10">Sulfur metabolism; glutathione biosynthesis; glutathione from L-cysteine and L-glutamate: step 1/2.</text>
</comment>
<evidence type="ECO:0000256" key="4">
    <source>
        <dbReference type="ARBA" id="ARBA00022598"/>
    </source>
</evidence>
<protein>
    <recommendedName>
        <fullName evidence="3 10">Glutamate--cysteine ligase</fullName>
        <ecNumber evidence="3 10">6.3.2.2</ecNumber>
    </recommendedName>
    <alternativeName>
        <fullName evidence="9 10">Gamma-ECS</fullName>
    </alternativeName>
    <alternativeName>
        <fullName evidence="8 10">Gamma-glutamylcysteine synthetase</fullName>
    </alternativeName>
</protein>
<keyword evidence="7 10" id="KW-0067">ATP-binding</keyword>
<evidence type="ECO:0000256" key="7">
    <source>
        <dbReference type="ARBA" id="ARBA00022840"/>
    </source>
</evidence>
<dbReference type="GO" id="GO:0017109">
    <property type="term" value="C:glutamate-cysteine ligase complex"/>
    <property type="evidence" value="ECO:0007669"/>
    <property type="project" value="TreeGrafter"/>
</dbReference>
<dbReference type="PANTHER" id="PTHR11164">
    <property type="entry name" value="GLUTAMATE CYSTEINE LIGASE"/>
    <property type="match status" value="1"/>
</dbReference>
<keyword evidence="4 10" id="KW-0436">Ligase</keyword>
<evidence type="ECO:0000256" key="3">
    <source>
        <dbReference type="ARBA" id="ARBA00012220"/>
    </source>
</evidence>
<dbReference type="Pfam" id="PF03074">
    <property type="entry name" value="GCS"/>
    <property type="match status" value="1"/>
</dbReference>
<dbReference type="GO" id="GO:0006750">
    <property type="term" value="P:glutathione biosynthetic process"/>
    <property type="evidence" value="ECO:0007669"/>
    <property type="project" value="UniProtKB-UniRule"/>
</dbReference>
<dbReference type="EC" id="6.3.2.2" evidence="3 10"/>
<dbReference type="SUPFAM" id="SSF55931">
    <property type="entry name" value="Glutamine synthetase/guanido kinase"/>
    <property type="match status" value="1"/>
</dbReference>
<dbReference type="AlphaFoldDB" id="A0A6J8BAB4"/>
<dbReference type="EMBL" id="CACVKT020002955">
    <property type="protein sequence ID" value="CAC5380898.1"/>
    <property type="molecule type" value="Genomic_DNA"/>
</dbReference>
<evidence type="ECO:0000256" key="1">
    <source>
        <dbReference type="ARBA" id="ARBA00005006"/>
    </source>
</evidence>
<keyword evidence="5 10" id="KW-0317">Glutathione biosynthesis</keyword>
<evidence type="ECO:0000313" key="11">
    <source>
        <dbReference type="EMBL" id="CAC5380898.1"/>
    </source>
</evidence>
<comment type="similarity">
    <text evidence="2 10">Belongs to the glutamate--cysteine ligase type 3 family.</text>
</comment>
<dbReference type="UniPathway" id="UPA00142">
    <property type="reaction ID" value="UER00209"/>
</dbReference>
<dbReference type="OrthoDB" id="7939818at2759"/>
<keyword evidence="6 10" id="KW-0547">Nucleotide-binding</keyword>
<dbReference type="GO" id="GO:0004357">
    <property type="term" value="F:glutamate-cysteine ligase activity"/>
    <property type="evidence" value="ECO:0007669"/>
    <property type="project" value="UniProtKB-UniRule"/>
</dbReference>
<dbReference type="GO" id="GO:0005524">
    <property type="term" value="F:ATP binding"/>
    <property type="evidence" value="ECO:0007669"/>
    <property type="project" value="UniProtKB-UniRule"/>
</dbReference>
<dbReference type="Gene3D" id="3.30.590.50">
    <property type="match status" value="3"/>
</dbReference>
<evidence type="ECO:0000313" key="12">
    <source>
        <dbReference type="Proteomes" id="UP000507470"/>
    </source>
</evidence>
<proteinExistence type="inferred from homology"/>
<evidence type="ECO:0000256" key="6">
    <source>
        <dbReference type="ARBA" id="ARBA00022741"/>
    </source>
</evidence>
<gene>
    <name evidence="11" type="ORF">MCOR_16825</name>
</gene>
<dbReference type="InterPro" id="IPR004308">
    <property type="entry name" value="GCS"/>
</dbReference>
<sequence length="656" mass="75454">MTRNYTMMNTSNHTPLNWEEIKNNLACVKKQGIRQFIYQYKKHKDRRDDPLYWGDEIEYMIVKIDDEEKTTKLCLKAKDVLETLNKGNIGNPAPLWTPEFGGYMVESIPERPYSDLLTSISKVESSMKERRKELTSVLEQDEIPFTLPSYPRLGVGYFAVPPTKLNPQNGTSRSWFSPDDVMYKGRQRTTSIHQNIKERKGGQIEILIPGLVFGAGCCGLQTTFQMDTLDEAIYLYDQLVNICPIMLALSAASPVYKGYLSDIDTRWPVLSQSFDDRTDEEKGQKPLKKDRFRIQKSRWGSVATYISPEHYQYNDTDIVYDKDSYEELKNEGLDEALSKHIAYLFIRDPLFLCSETLDQNEDLDIQHLENINSTNWQTLRLKLPISNTNTGWRVEFRPMEVQLSDFENAAYVVFVFLVTRIAVAYRLNFIIPISKVDENMSAASKRDAVLEEKFYFRRNIFTDKSKAEVKVTQPGHLQSKNGDEYCQMTIDEIINGNVEFPGLIPLMKTYLKSKCEETDEGTNRIINSYLKLISDRASGAEPTTAKFIRKFVITHPYYQQDSIVSDTINYELLKACAKKSDGGIYLLDEDEVLAAEMKLKRGSGYSVVPDVPPSVATLRFNLLNESCTLPSSEKRKVHLVYLKEYPFVILKMKRSS</sequence>
<accession>A0A6J8BAB4</accession>
<dbReference type="Gene3D" id="1.10.8.960">
    <property type="match status" value="1"/>
</dbReference>
<evidence type="ECO:0000256" key="2">
    <source>
        <dbReference type="ARBA" id="ARBA00008100"/>
    </source>
</evidence>
<evidence type="ECO:0000256" key="10">
    <source>
        <dbReference type="RuleBase" id="RU367135"/>
    </source>
</evidence>
<dbReference type="InterPro" id="IPR014746">
    <property type="entry name" value="Gln_synth/guanido_kin_cat_dom"/>
</dbReference>
<dbReference type="PANTHER" id="PTHR11164:SF0">
    <property type="entry name" value="GLUTAMATE--CYSTEINE LIGASE CATALYTIC SUBUNIT"/>
    <property type="match status" value="1"/>
</dbReference>
<evidence type="ECO:0000256" key="5">
    <source>
        <dbReference type="ARBA" id="ARBA00022684"/>
    </source>
</evidence>
<evidence type="ECO:0000256" key="8">
    <source>
        <dbReference type="ARBA" id="ARBA00030585"/>
    </source>
</evidence>
<reference evidence="11 12" key="1">
    <citation type="submission" date="2020-06" db="EMBL/GenBank/DDBJ databases">
        <authorList>
            <person name="Li R."/>
            <person name="Bekaert M."/>
        </authorList>
    </citation>
    <scope>NUCLEOTIDE SEQUENCE [LARGE SCALE GENOMIC DNA]</scope>
    <source>
        <strain evidence="12">wild</strain>
    </source>
</reference>